<keyword evidence="1" id="KW-1133">Transmembrane helix</keyword>
<keyword evidence="3" id="KW-1185">Reference proteome</keyword>
<gene>
    <name evidence="2" type="ORF">B0T10DRAFT_594349</name>
</gene>
<keyword evidence="1" id="KW-0812">Transmembrane</keyword>
<dbReference type="AlphaFoldDB" id="A0A9P8WAI9"/>
<keyword evidence="1" id="KW-0472">Membrane</keyword>
<proteinExistence type="predicted"/>
<accession>A0A9P8WAI9</accession>
<dbReference type="EMBL" id="JAGPYM010000007">
    <property type="protein sequence ID" value="KAH6892549.1"/>
    <property type="molecule type" value="Genomic_DNA"/>
</dbReference>
<dbReference type="OrthoDB" id="5377194at2759"/>
<feature type="transmembrane region" description="Helical" evidence="1">
    <location>
        <begin position="49"/>
        <end position="70"/>
    </location>
</feature>
<feature type="transmembrane region" description="Helical" evidence="1">
    <location>
        <begin position="82"/>
        <end position="104"/>
    </location>
</feature>
<evidence type="ECO:0000256" key="1">
    <source>
        <dbReference type="SAM" id="Phobius"/>
    </source>
</evidence>
<comment type="caution">
    <text evidence="2">The sequence shown here is derived from an EMBL/GenBank/DDBJ whole genome shotgun (WGS) entry which is preliminary data.</text>
</comment>
<reference evidence="2 3" key="1">
    <citation type="journal article" date="2021" name="Nat. Commun.">
        <title>Genetic determinants of endophytism in the Arabidopsis root mycobiome.</title>
        <authorList>
            <person name="Mesny F."/>
            <person name="Miyauchi S."/>
            <person name="Thiergart T."/>
            <person name="Pickel B."/>
            <person name="Atanasova L."/>
            <person name="Karlsson M."/>
            <person name="Huettel B."/>
            <person name="Barry K.W."/>
            <person name="Haridas S."/>
            <person name="Chen C."/>
            <person name="Bauer D."/>
            <person name="Andreopoulos W."/>
            <person name="Pangilinan J."/>
            <person name="LaButti K."/>
            <person name="Riley R."/>
            <person name="Lipzen A."/>
            <person name="Clum A."/>
            <person name="Drula E."/>
            <person name="Henrissat B."/>
            <person name="Kohler A."/>
            <person name="Grigoriev I.V."/>
            <person name="Martin F.M."/>
            <person name="Hacquard S."/>
        </authorList>
    </citation>
    <scope>NUCLEOTIDE SEQUENCE [LARGE SCALE GENOMIC DNA]</scope>
    <source>
        <strain evidence="2 3">MPI-CAGE-CH-0241</strain>
    </source>
</reference>
<protein>
    <submittedName>
        <fullName evidence="2">Uncharacterized protein</fullName>
    </submittedName>
</protein>
<sequence>MSYRSIPDFMPTQKSFPSAITGWLCAGLLVISLCLGVLAAHLPVHSMPFVFMVVLFLFVLPVVVVLALDWSRTRRTSPHGTWSPNLTNTATTILLALVVFPMLYKTTWHHQLNEQTLTLVEDSVEQIGFPSIALFQRLDWPSQTDLTTSAKPKCFVGWHDETAPPCSSALANTTCSCAQNWDLSIDPNFHWQGVSYKILSLKASKHLIIKPRRSRPSRASSPGLWVSFYDPALTISKTLQEGYARMHLIDANGEVAVNLGVTRREKPGEPPLYDYQLTFSSVLSMDLDCDISNGESEDVPVCFVSLLVQFHLFSRRTLRSGPALTWMV</sequence>
<dbReference type="Proteomes" id="UP000777438">
    <property type="component" value="Unassembled WGS sequence"/>
</dbReference>
<organism evidence="2 3">
    <name type="scientific">Thelonectria olida</name>
    <dbReference type="NCBI Taxonomy" id="1576542"/>
    <lineage>
        <taxon>Eukaryota</taxon>
        <taxon>Fungi</taxon>
        <taxon>Dikarya</taxon>
        <taxon>Ascomycota</taxon>
        <taxon>Pezizomycotina</taxon>
        <taxon>Sordariomycetes</taxon>
        <taxon>Hypocreomycetidae</taxon>
        <taxon>Hypocreales</taxon>
        <taxon>Nectriaceae</taxon>
        <taxon>Thelonectria</taxon>
    </lineage>
</organism>
<evidence type="ECO:0000313" key="3">
    <source>
        <dbReference type="Proteomes" id="UP000777438"/>
    </source>
</evidence>
<evidence type="ECO:0000313" key="2">
    <source>
        <dbReference type="EMBL" id="KAH6892549.1"/>
    </source>
</evidence>
<name>A0A9P8WAI9_9HYPO</name>